<dbReference type="GO" id="GO:0022625">
    <property type="term" value="C:cytosolic large ribosomal subunit"/>
    <property type="evidence" value="ECO:0007669"/>
    <property type="project" value="TreeGrafter"/>
</dbReference>
<name>A0A8J6KYZ5_MICOH</name>
<proteinExistence type="inferred from homology"/>
<comment type="function">
    <text evidence="4">Component of the large ribosomal subunit. The ribosome is a large ribonucleoprotein complex responsible for the synthesis of proteins in the cell.</text>
</comment>
<evidence type="ECO:0000256" key="5">
    <source>
        <dbReference type="ARBA" id="ARBA00046623"/>
    </source>
</evidence>
<dbReference type="PANTHER" id="PTHR11847:SF4">
    <property type="entry name" value="LARGE RIBOSOMAL SUBUNIT PROTEIN EL15"/>
    <property type="match status" value="1"/>
</dbReference>
<comment type="subunit">
    <text evidence="5">Component of the large ribosomal subunit. Interacts with IFIT1 (via TPR repeats 1-4).</text>
</comment>
<comment type="similarity">
    <text evidence="1 6">Belongs to the eukaryotic ribosomal protein eL15 family.</text>
</comment>
<keyword evidence="3 6" id="KW-0687">Ribonucleoprotein</keyword>
<dbReference type="Proteomes" id="UP000710432">
    <property type="component" value="Unassembled WGS sequence"/>
</dbReference>
<accession>A0A8J6KYZ5</accession>
<dbReference type="EMBL" id="JAATJU010002500">
    <property type="protein sequence ID" value="KAH0519835.1"/>
    <property type="molecule type" value="Genomic_DNA"/>
</dbReference>
<dbReference type="SUPFAM" id="SSF54189">
    <property type="entry name" value="Ribosomal proteins S24e, L23 and L15e"/>
    <property type="match status" value="1"/>
</dbReference>
<dbReference type="Pfam" id="PF00827">
    <property type="entry name" value="Ribosomal_L15e"/>
    <property type="match status" value="1"/>
</dbReference>
<dbReference type="GO" id="GO:0003735">
    <property type="term" value="F:structural constituent of ribosome"/>
    <property type="evidence" value="ECO:0007669"/>
    <property type="project" value="InterPro"/>
</dbReference>
<reference evidence="8" key="1">
    <citation type="submission" date="2020-03" db="EMBL/GenBank/DDBJ databases">
        <title>Studies in the Genomics of Life Span.</title>
        <authorList>
            <person name="Glass D."/>
        </authorList>
    </citation>
    <scope>NUCLEOTIDE SEQUENCE</scope>
    <source>
        <strain evidence="8">LTLLF</strain>
        <tissue evidence="8">Muscle</tissue>
    </source>
</reference>
<dbReference type="FunFam" id="3.40.1120.10:FF:000001">
    <property type="entry name" value="Ribosomal protein L15"/>
    <property type="match status" value="1"/>
</dbReference>
<dbReference type="InterPro" id="IPR024794">
    <property type="entry name" value="Rbsml_eL15_core_dom_sf"/>
</dbReference>
<dbReference type="InterPro" id="IPR000439">
    <property type="entry name" value="Ribosomal_eL15"/>
</dbReference>
<feature type="region of interest" description="Disordered" evidence="7">
    <location>
        <begin position="244"/>
        <end position="265"/>
    </location>
</feature>
<comment type="caution">
    <text evidence="8">The sequence shown here is derived from an EMBL/GenBank/DDBJ whole genome shotgun (WGS) entry which is preliminary data.</text>
</comment>
<evidence type="ECO:0000313" key="8">
    <source>
        <dbReference type="EMBL" id="KAH0519835.1"/>
    </source>
</evidence>
<dbReference type="GO" id="GO:0003723">
    <property type="term" value="F:RNA binding"/>
    <property type="evidence" value="ECO:0007669"/>
    <property type="project" value="TreeGrafter"/>
</dbReference>
<gene>
    <name evidence="8" type="ORF">LTLLF_110100</name>
</gene>
<evidence type="ECO:0000313" key="9">
    <source>
        <dbReference type="Proteomes" id="UP000710432"/>
    </source>
</evidence>
<evidence type="ECO:0000256" key="6">
    <source>
        <dbReference type="RuleBase" id="RU000663"/>
    </source>
</evidence>
<dbReference type="PANTHER" id="PTHR11847">
    <property type="entry name" value="RIBOSOMAL PROTEIN L15"/>
    <property type="match status" value="1"/>
</dbReference>
<dbReference type="Gene3D" id="3.40.1120.10">
    <property type="entry name" value="Ribosomal protein l15e"/>
    <property type="match status" value="1"/>
</dbReference>
<dbReference type="GO" id="GO:0002181">
    <property type="term" value="P:cytoplasmic translation"/>
    <property type="evidence" value="ECO:0007669"/>
    <property type="project" value="TreeGrafter"/>
</dbReference>
<organism evidence="8 9">
    <name type="scientific">Microtus ochrogaster</name>
    <name type="common">Prairie vole</name>
    <dbReference type="NCBI Taxonomy" id="79684"/>
    <lineage>
        <taxon>Eukaryota</taxon>
        <taxon>Metazoa</taxon>
        <taxon>Chordata</taxon>
        <taxon>Craniata</taxon>
        <taxon>Vertebrata</taxon>
        <taxon>Euteleostomi</taxon>
        <taxon>Mammalia</taxon>
        <taxon>Eutheria</taxon>
        <taxon>Euarchontoglires</taxon>
        <taxon>Glires</taxon>
        <taxon>Rodentia</taxon>
        <taxon>Myomorpha</taxon>
        <taxon>Muroidea</taxon>
        <taxon>Cricetidae</taxon>
        <taxon>Arvicolinae</taxon>
        <taxon>Microtus</taxon>
    </lineage>
</organism>
<evidence type="ECO:0000256" key="2">
    <source>
        <dbReference type="ARBA" id="ARBA00022980"/>
    </source>
</evidence>
<dbReference type="AlphaFoldDB" id="A0A8J6KYZ5"/>
<dbReference type="SMART" id="SM01384">
    <property type="entry name" value="Ribosomal_L15e"/>
    <property type="match status" value="1"/>
</dbReference>
<evidence type="ECO:0000256" key="3">
    <source>
        <dbReference type="ARBA" id="ARBA00023274"/>
    </source>
</evidence>
<protein>
    <recommendedName>
        <fullName evidence="6">Ribosomal protein L15</fullName>
    </recommendedName>
</protein>
<dbReference type="InterPro" id="IPR012678">
    <property type="entry name" value="Ribosomal_uL23/eL15/eS24_sf"/>
</dbReference>
<keyword evidence="2 6" id="KW-0689">Ribosomal protein</keyword>
<evidence type="ECO:0000256" key="7">
    <source>
        <dbReference type="SAM" id="MobiDB-lite"/>
    </source>
</evidence>
<sequence length="283" mass="31714">MKETNRRWKFGGGDGDAVTWLLEQAEAGPRALQLEMQSLDVEPSTLRLAVSLSIFTSRQYKERDYVSKIENGLSSDGGHQVSQDGRIQVHPGAVAEEAVGRDALTAEGPLLAVPPAVRAAPGSPAKARRLGYKAKQGYVIYRIHVRRGGRKRPVPKGATYGKPVHHGVNQLKFARSLQSVAEERAGRHCGALRVLNSYWVGEDSTYKFFKVILIDPFHKAIRRNPDTQWITKPVHKHREMRGLTSAGRKSRGLGKGHKFHHTIGGSRRAAWRRRNTLQLHRYR</sequence>
<evidence type="ECO:0000256" key="4">
    <source>
        <dbReference type="ARBA" id="ARBA00034092"/>
    </source>
</evidence>
<evidence type="ECO:0000256" key="1">
    <source>
        <dbReference type="ARBA" id="ARBA00006857"/>
    </source>
</evidence>
<feature type="compositionally biased region" description="Basic residues" evidence="7">
    <location>
        <begin position="248"/>
        <end position="261"/>
    </location>
</feature>